<evidence type="ECO:0000256" key="9">
    <source>
        <dbReference type="ARBA" id="ARBA00022989"/>
    </source>
</evidence>
<reference evidence="14" key="1">
    <citation type="journal article" date="2023" name="Int. J. Syst. Evol. Microbiol.">
        <title>&lt;i&gt;Holtiella tumoricola&lt;/i&gt; gen. nov. sp. nov., isolated from a human clinical sample.</title>
        <authorList>
            <person name="Allen-Vercoe E."/>
            <person name="Daigneault M.C."/>
            <person name="Vancuren S.J."/>
            <person name="Cochrane K."/>
            <person name="O'Neal L.L."/>
            <person name="Sankaranarayanan K."/>
            <person name="Lawson P.A."/>
        </authorList>
    </citation>
    <scope>NUCLEOTIDE SEQUENCE</scope>
    <source>
        <strain evidence="14">CC70A</strain>
    </source>
</reference>
<protein>
    <recommendedName>
        <fullName evidence="4">Probable multidrug resistance protein NorM</fullName>
    </recommendedName>
    <alternativeName>
        <fullName evidence="12">Multidrug-efflux transporter</fullName>
    </alternativeName>
</protein>
<sequence>MASITDMTEGKPSKILFKFAIPMLISVIFQQLYNIADSVVVGQFVGADALAAVGASYPITMIFMAVATGSNIGCSVVISQLFGAKQYEKLKTAISTSLISIITLSIFITGLGLWGSGLLMTLLHTPDNIFQDSALYLNIYIGGLIFLFLYNICTGVFTALGDSTTPLWFLIASSIGNIILDILFVVGFKWGVAGVAWATFIAQGIASILAALALVKRTKQIHTEEHYPKFSKEMLGRIAKVAIPSILQQSFISVGNLFIQGLVNSYGSNIIAGYSAAIKLNTFAITSFTTMASSLSSFTAQNIGAKKIQRIKEGFKEALKLMICVVIPFIFLFFCLPKQMIQIFMNATNIEAIKVGETFLRIVAPFYLVIAVKLMADGILRGAGVMWAFMVTTFSDLILRVILAFILAIPFGSTGIWLSWPIGWVIATIISCIFYFKGIWHKKNEMCE</sequence>
<organism evidence="14 15">
    <name type="scientific">Holtiella tumoricola</name>
    <dbReference type="NCBI Taxonomy" id="3018743"/>
    <lineage>
        <taxon>Bacteria</taxon>
        <taxon>Bacillati</taxon>
        <taxon>Bacillota</taxon>
        <taxon>Clostridia</taxon>
        <taxon>Lachnospirales</taxon>
        <taxon>Cellulosilyticaceae</taxon>
        <taxon>Holtiella</taxon>
    </lineage>
</organism>
<feature type="transmembrane region" description="Helical" evidence="13">
    <location>
        <begin position="388"/>
        <end position="411"/>
    </location>
</feature>
<dbReference type="Pfam" id="PF01554">
    <property type="entry name" value="MatE"/>
    <property type="match status" value="2"/>
</dbReference>
<keyword evidence="9 13" id="KW-1133">Transmembrane helix</keyword>
<dbReference type="AlphaFoldDB" id="A0AA42IZB8"/>
<feature type="transmembrane region" description="Helical" evidence="13">
    <location>
        <begin position="167"/>
        <end position="188"/>
    </location>
</feature>
<dbReference type="InterPro" id="IPR048279">
    <property type="entry name" value="MdtK-like"/>
</dbReference>
<dbReference type="GO" id="GO:0042910">
    <property type="term" value="F:xenobiotic transmembrane transporter activity"/>
    <property type="evidence" value="ECO:0007669"/>
    <property type="project" value="InterPro"/>
</dbReference>
<evidence type="ECO:0000256" key="6">
    <source>
        <dbReference type="ARBA" id="ARBA00022449"/>
    </source>
</evidence>
<keyword evidence="5" id="KW-0813">Transport</keyword>
<feature type="transmembrane region" description="Helical" evidence="13">
    <location>
        <begin position="194"/>
        <end position="215"/>
    </location>
</feature>
<dbReference type="InterPro" id="IPR050222">
    <property type="entry name" value="MATE_MdtK"/>
</dbReference>
<evidence type="ECO:0000256" key="11">
    <source>
        <dbReference type="ARBA" id="ARBA00023136"/>
    </source>
</evidence>
<comment type="caution">
    <text evidence="14">The sequence shown here is derived from an EMBL/GenBank/DDBJ whole genome shotgun (WGS) entry which is preliminary data.</text>
</comment>
<evidence type="ECO:0000256" key="2">
    <source>
        <dbReference type="ARBA" id="ARBA00004651"/>
    </source>
</evidence>
<evidence type="ECO:0000256" key="7">
    <source>
        <dbReference type="ARBA" id="ARBA00022475"/>
    </source>
</evidence>
<feature type="transmembrane region" description="Helical" evidence="13">
    <location>
        <begin position="359"/>
        <end position="376"/>
    </location>
</feature>
<keyword evidence="7" id="KW-1003">Cell membrane</keyword>
<dbReference type="PANTHER" id="PTHR43298">
    <property type="entry name" value="MULTIDRUG RESISTANCE PROTEIN NORM-RELATED"/>
    <property type="match status" value="1"/>
</dbReference>
<evidence type="ECO:0000256" key="3">
    <source>
        <dbReference type="ARBA" id="ARBA00010199"/>
    </source>
</evidence>
<dbReference type="RefSeq" id="WP_053984835.1">
    <property type="nucleotide sequence ID" value="NZ_JAQIFT010000010.1"/>
</dbReference>
<evidence type="ECO:0000256" key="12">
    <source>
        <dbReference type="ARBA" id="ARBA00031636"/>
    </source>
</evidence>
<dbReference type="GO" id="GO:0006811">
    <property type="term" value="P:monoatomic ion transport"/>
    <property type="evidence" value="ECO:0007669"/>
    <property type="project" value="UniProtKB-KW"/>
</dbReference>
<evidence type="ECO:0000313" key="15">
    <source>
        <dbReference type="Proteomes" id="UP001169242"/>
    </source>
</evidence>
<evidence type="ECO:0000256" key="4">
    <source>
        <dbReference type="ARBA" id="ARBA00020268"/>
    </source>
</evidence>
<keyword evidence="15" id="KW-1185">Reference proteome</keyword>
<dbReference type="EMBL" id="JAQIFT010000010">
    <property type="protein sequence ID" value="MDA3730309.1"/>
    <property type="molecule type" value="Genomic_DNA"/>
</dbReference>
<dbReference type="Proteomes" id="UP001169242">
    <property type="component" value="Unassembled WGS sequence"/>
</dbReference>
<dbReference type="PIRSF" id="PIRSF006603">
    <property type="entry name" value="DinF"/>
    <property type="match status" value="1"/>
</dbReference>
<evidence type="ECO:0000256" key="13">
    <source>
        <dbReference type="SAM" id="Phobius"/>
    </source>
</evidence>
<dbReference type="NCBIfam" id="TIGR00797">
    <property type="entry name" value="matE"/>
    <property type="match status" value="1"/>
</dbReference>
<evidence type="ECO:0000256" key="8">
    <source>
        <dbReference type="ARBA" id="ARBA00022692"/>
    </source>
</evidence>
<dbReference type="PANTHER" id="PTHR43298:SF2">
    <property type="entry name" value="FMN_FAD EXPORTER YEEO-RELATED"/>
    <property type="match status" value="1"/>
</dbReference>
<feature type="transmembrane region" description="Helical" evidence="13">
    <location>
        <begin position="15"/>
        <end position="36"/>
    </location>
</feature>
<feature type="transmembrane region" description="Helical" evidence="13">
    <location>
        <begin position="135"/>
        <end position="160"/>
    </location>
</feature>
<comment type="similarity">
    <text evidence="3">Belongs to the multi antimicrobial extrusion (MATE) (TC 2.A.66.1) family.</text>
</comment>
<evidence type="ECO:0000256" key="10">
    <source>
        <dbReference type="ARBA" id="ARBA00023065"/>
    </source>
</evidence>
<evidence type="ECO:0000256" key="5">
    <source>
        <dbReference type="ARBA" id="ARBA00022448"/>
    </source>
</evidence>
<keyword evidence="6" id="KW-0050">Antiport</keyword>
<evidence type="ECO:0000313" key="14">
    <source>
        <dbReference type="EMBL" id="MDA3730309.1"/>
    </source>
</evidence>
<dbReference type="InterPro" id="IPR002528">
    <property type="entry name" value="MATE_fam"/>
</dbReference>
<keyword evidence="10" id="KW-0406">Ion transport</keyword>
<feature type="transmembrane region" description="Helical" evidence="13">
    <location>
        <begin position="94"/>
        <end position="115"/>
    </location>
</feature>
<keyword evidence="8 13" id="KW-0812">Transmembrane</keyword>
<proteinExistence type="inferred from homology"/>
<dbReference type="GO" id="GO:0015297">
    <property type="term" value="F:antiporter activity"/>
    <property type="evidence" value="ECO:0007669"/>
    <property type="project" value="UniProtKB-KW"/>
</dbReference>
<dbReference type="CDD" id="cd13138">
    <property type="entry name" value="MATE_yoeA_like"/>
    <property type="match status" value="1"/>
</dbReference>
<feature type="transmembrane region" description="Helical" evidence="13">
    <location>
        <begin position="417"/>
        <end position="436"/>
    </location>
</feature>
<name>A0AA42IZB8_9FIRM</name>
<keyword evidence="11 13" id="KW-0472">Membrane</keyword>
<feature type="transmembrane region" description="Helical" evidence="13">
    <location>
        <begin position="318"/>
        <end position="339"/>
    </location>
</feature>
<evidence type="ECO:0000256" key="1">
    <source>
        <dbReference type="ARBA" id="ARBA00003408"/>
    </source>
</evidence>
<comment type="subcellular location">
    <subcellularLocation>
        <location evidence="2">Cell membrane</location>
        <topology evidence="2">Multi-pass membrane protein</topology>
    </subcellularLocation>
</comment>
<accession>A0AA42IZB8</accession>
<feature type="transmembrane region" description="Helical" evidence="13">
    <location>
        <begin position="56"/>
        <end position="82"/>
    </location>
</feature>
<gene>
    <name evidence="14" type="ORF">PBV87_02170</name>
</gene>
<dbReference type="GO" id="GO:0005886">
    <property type="term" value="C:plasma membrane"/>
    <property type="evidence" value="ECO:0007669"/>
    <property type="project" value="UniProtKB-SubCell"/>
</dbReference>
<comment type="function">
    <text evidence="1">Multidrug efflux pump.</text>
</comment>